<dbReference type="EMBL" id="JAIZAY010000014">
    <property type="protein sequence ID" value="KAJ8028894.1"/>
    <property type="molecule type" value="Genomic_DNA"/>
</dbReference>
<dbReference type="OrthoDB" id="10066181at2759"/>
<proteinExistence type="predicted"/>
<evidence type="ECO:0000313" key="1">
    <source>
        <dbReference type="EMBL" id="KAJ8028894.1"/>
    </source>
</evidence>
<sequence length="90" mass="10086">MPPDQPTLRGRECIIASANQMWESGIRKVELKMEEAVGIGDDMAYSRGLVNFSLGDGTTVFKGKYFVLWKRVDGKLHLFNDIFNTATSNT</sequence>
<dbReference type="Gene3D" id="3.10.450.50">
    <property type="match status" value="1"/>
</dbReference>
<protein>
    <submittedName>
        <fullName evidence="1">Uncharacterized protein</fullName>
    </submittedName>
</protein>
<keyword evidence="2" id="KW-1185">Reference proteome</keyword>
<comment type="caution">
    <text evidence="1">The sequence shown here is derived from an EMBL/GenBank/DDBJ whole genome shotgun (WGS) entry which is preliminary data.</text>
</comment>
<organism evidence="1 2">
    <name type="scientific">Holothuria leucospilota</name>
    <name type="common">Black long sea cucumber</name>
    <name type="synonym">Mertensiothuria leucospilota</name>
    <dbReference type="NCBI Taxonomy" id="206669"/>
    <lineage>
        <taxon>Eukaryota</taxon>
        <taxon>Metazoa</taxon>
        <taxon>Echinodermata</taxon>
        <taxon>Eleutherozoa</taxon>
        <taxon>Echinozoa</taxon>
        <taxon>Holothuroidea</taxon>
        <taxon>Aspidochirotacea</taxon>
        <taxon>Aspidochirotida</taxon>
        <taxon>Holothuriidae</taxon>
        <taxon>Holothuria</taxon>
    </lineage>
</organism>
<dbReference type="Proteomes" id="UP001152320">
    <property type="component" value="Chromosome 14"/>
</dbReference>
<reference evidence="1" key="1">
    <citation type="submission" date="2021-10" db="EMBL/GenBank/DDBJ databases">
        <title>Tropical sea cucumber genome reveals ecological adaptation and Cuvierian tubules defense mechanism.</title>
        <authorList>
            <person name="Chen T."/>
        </authorList>
    </citation>
    <scope>NUCLEOTIDE SEQUENCE</scope>
    <source>
        <strain evidence="1">Nanhai2018</strain>
        <tissue evidence="1">Muscle</tissue>
    </source>
</reference>
<name>A0A9Q1BLX5_HOLLE</name>
<evidence type="ECO:0000313" key="2">
    <source>
        <dbReference type="Proteomes" id="UP001152320"/>
    </source>
</evidence>
<gene>
    <name evidence="1" type="ORF">HOLleu_28146</name>
</gene>
<dbReference type="SUPFAM" id="SSF54427">
    <property type="entry name" value="NTF2-like"/>
    <property type="match status" value="1"/>
</dbReference>
<dbReference type="InterPro" id="IPR032710">
    <property type="entry name" value="NTF2-like_dom_sf"/>
</dbReference>
<accession>A0A9Q1BLX5</accession>
<dbReference type="AlphaFoldDB" id="A0A9Q1BLX5"/>